<dbReference type="PROSITE" id="PS51111">
    <property type="entry name" value="REJ"/>
    <property type="match status" value="1"/>
</dbReference>
<keyword evidence="18" id="KW-1185">Reference proteome</keyword>
<dbReference type="eggNOG" id="KOG3599">
    <property type="taxonomic scope" value="Eukaryota"/>
</dbReference>
<dbReference type="InterPro" id="IPR035986">
    <property type="entry name" value="PKD_dom_sf"/>
</dbReference>
<dbReference type="InterPro" id="IPR022409">
    <property type="entry name" value="PKD/Chitinase_dom"/>
</dbReference>
<dbReference type="GO" id="GO:0016020">
    <property type="term" value="C:membrane"/>
    <property type="evidence" value="ECO:0000318"/>
    <property type="project" value="GO_Central"/>
</dbReference>
<dbReference type="SUPFAM" id="SSF49723">
    <property type="entry name" value="Lipase/lipooxygenase domain (PLAT/LH2 domain)"/>
    <property type="match status" value="1"/>
</dbReference>
<evidence type="ECO:0000256" key="4">
    <source>
        <dbReference type="ARBA" id="ARBA00022737"/>
    </source>
</evidence>
<evidence type="ECO:0000256" key="6">
    <source>
        <dbReference type="ARBA" id="ARBA00023136"/>
    </source>
</evidence>
<feature type="compositionally biased region" description="Polar residues" evidence="9">
    <location>
        <begin position="967"/>
        <end position="977"/>
    </location>
</feature>
<dbReference type="FunFam" id="2.60.40.10:FF:003895">
    <property type="match status" value="1"/>
</dbReference>
<dbReference type="SMART" id="SM00308">
    <property type="entry name" value="LH2"/>
    <property type="match status" value="1"/>
</dbReference>
<protein>
    <recommendedName>
        <fullName evidence="19">Polycystic kidney disease protein 1-like 1</fullName>
    </recommendedName>
</protein>
<feature type="region of interest" description="Disordered" evidence="9">
    <location>
        <begin position="3157"/>
        <end position="3216"/>
    </location>
</feature>
<keyword evidence="7" id="KW-1015">Disulfide bond</keyword>
<feature type="domain" description="PKD" evidence="12">
    <location>
        <begin position="364"/>
        <end position="400"/>
    </location>
</feature>
<comment type="similarity">
    <text evidence="2">Belongs to the polycystin family.</text>
</comment>
<dbReference type="PANTHER" id="PTHR46730">
    <property type="entry name" value="POLYCYSTIN-1"/>
    <property type="match status" value="1"/>
</dbReference>
<dbReference type="Gene3D" id="2.60.220.50">
    <property type="match status" value="1"/>
</dbReference>
<evidence type="ECO:0000259" key="16">
    <source>
        <dbReference type="PROSITE" id="PS51212"/>
    </source>
</evidence>
<dbReference type="InterPro" id="IPR001024">
    <property type="entry name" value="PLAT/LH2_dom"/>
</dbReference>
<dbReference type="HOGENOM" id="CLU_225005_0_0_1"/>
<dbReference type="InterPro" id="IPR002889">
    <property type="entry name" value="WSC_carb-bd"/>
</dbReference>
<dbReference type="Pfam" id="PF08016">
    <property type="entry name" value="PKD_channel"/>
    <property type="match status" value="1"/>
</dbReference>
<evidence type="ECO:0000256" key="3">
    <source>
        <dbReference type="ARBA" id="ARBA00022692"/>
    </source>
</evidence>
<feature type="transmembrane region" description="Helical" evidence="10">
    <location>
        <begin position="2716"/>
        <end position="2736"/>
    </location>
</feature>
<dbReference type="Gene3D" id="2.60.40.10">
    <property type="entry name" value="Immunoglobulins"/>
    <property type="match status" value="3"/>
</dbReference>
<feature type="transmembrane region" description="Helical" evidence="10">
    <location>
        <begin position="2837"/>
        <end position="2860"/>
    </location>
</feature>
<keyword evidence="4" id="KW-0677">Repeat</keyword>
<feature type="domain" description="GAIN-B" evidence="14">
    <location>
        <begin position="1821"/>
        <end position="1973"/>
    </location>
</feature>
<feature type="compositionally biased region" description="Polar residues" evidence="9">
    <location>
        <begin position="3171"/>
        <end position="3181"/>
    </location>
</feature>
<keyword evidence="6 10" id="KW-0472">Membrane</keyword>
<dbReference type="CDD" id="cd00146">
    <property type="entry name" value="PKD"/>
    <property type="match status" value="3"/>
</dbReference>
<feature type="compositionally biased region" description="Basic and acidic residues" evidence="9">
    <location>
        <begin position="3304"/>
        <end position="3324"/>
    </location>
</feature>
<sequence>MALACSWGLLFAVLSVQLGLAVSRGSFYQGCFPRTATIDWEETDPVGFEKHFGCVSSCARQGYDYAAFQSHDEGCLCGSDLVLGSGISPSACETRCLSGIECSTQENSSVYSTAVPIIESLVLTPHFERIPANTFAEFEASVTVNRSGNFFDLDSVVLRNQTLANVQFDWKINHQVKKTSFEFLNGTHLHVLFNVTVKPGNFSICLEVSNFVSKSERCAILEALSCVEDLHLVDVLPGNKNPALDEQVQVKVSVESGSKVTFYWDFGDGNGEKSLGATSQLYISSPSCLTIQHRYKDCGNYSLSLTAKNDISLQRLAPLAFIVDDETITLPKYSFPNPKYKVYGLPNKEMVLSVDPAIGCNLYYNWSLGDGGPDITTTGPNITYRYQNISKYTITVVVYNQFFNKPYPRNILVYIEPLLTGVNLTISGKHEPYVLSTMTTYTFKAHVSPQHGSKDAKNYIWHLKKGDEEKIISGSENTKHILIHNPGSYLVSVEVVNGVSNVTSPPFFVCVQHPVGRVILEHDRLVQLDEAVQYSADIEEGSDLLLNWDFGDQQRITTTNTTKISHTYRRTGKYLVRLMVYNKINHVNASMTVFVSRLSSCNLQVQISGERELQVFRSSKLYLEALVQLECIEHHKLLYNWTVTSGNGNQINTRGLNTTEPTLIIPPSFLPYGENQFLVKVTLLGEVLEATDIKKVRVEPHGIVAVIKGGTMRVIGYRSRGNITLDGSDSYDPDYPDHSHQLSYEWLVQPMNGRNNNNPLYNIPPEALRTSQLTFPASEVVPNLEALNITLTVSKRMRQQKSKHAVQMIRMVDSEPYLLSIECPQCVNGLVNPNDVLVLRGSCLTCPKDIKDVFFEWSLYLVKEEATLPQTPECYSELPTKATDSLTRGTERPRTTFPETGITMRPTPGPVSGFPGSLPTTGPGVSGATVQRGDVCNSKIDSPTVPPTRCAFMSRFNDFRSLDCTNAPVTGGTNNPVVTPGSGWGSAMGLTTGHISSGSGVNFPTQPVNPDPSTRDPDTSPTSSTRTSSTPQPTRATGTPTRPTSDSLFDPNYHVTVPLATKSIFQIKRWALTFKDSETTTGRRARNLVVNENKLQPGHSYMLALRVRDKEAKKGMASIIFKVNELPVDGRCSVFPLTGVELETAFIVRCLGWKDKLQPLGYEVSYSQRRASGPYRLLYTGSNNRISVILPSGPPQQDYKVYVMVSVYNNKGARVAVCPMTLTVKPAAFNNSATIEEILYNRTRNGNELRVLQETGQDHRVKQTLVVSARMLNSLETVKNTTSRFFLRVKTRLFMLRVLQTLHIRDTASAIHSAEVLEDATRVPYELNYESLQLATGITEKINHQIQRFAKENQRLSDSVLELMTRLAANLITGATLLYDSYNKSSTANDTSSWKKIVLVPLNAVNDIAKLKISHTVLGESATVVNQSGVSVMAHLSSVTSSSSMTLHHATFTLPPNMDTHLKAAGAFPDDGCVSTMATVYDKNPYIWVDSQQDISQSLGLTPTSGFTVNWIEAGAWGLTLKPGLEAFPTSGLTVNRIEAGAWGLTLKPGLEAFPTSGLTVNRIEAGAWGLTLKPGLEAFPTSGLTVNRIEAGAWGLTLQPGFEAFPTSGLTVNRIEAGAWGLTLKPGFEAFPTSGLTVNRIEAAGLTLKPGLEAFPTSGLTVNRIEAGAWGLTLKPGFEAFPTSGLTVNRIEAGAWGLTLKPGFEAFPTSGLTVNRIEAGAWGLTLQPGFEAFPTSGLTVNRIEAGAWGLTLKPGFKAFPTSGLTHHSTVASLGLSTCQGQEIPVKNLSQDIMVTLPWREPKMLEDGQRATVEWQHLNVHTIDIRGKQNHSLHLHINVDSHITDGFVVQLMLRTSGNSSFSNFRLLKATSGESMDLFLAGEHLKEADSAIDVGVMLKNAEQSRIKKILSVTEVNYSFISHWIGCYYWNTSQDKWLGDGCRTTNQTTHHSVHCRCNHLTAFSGAIQLAPNPLHVKDLRKIESVSENPVTLVLVLCLIVLYFILLIFCARADKYDNRKQRIVHIAGVPSRMPQRYKITVETGHWFGSGTTANVVILLHGENHSSDPIELSAHNKPVFERASKDVFIFSSPESLSPVWKIHIWHYNEGKSPSWYLNRVIIKDLQTQQKWYFNCYRWLAVDEEDGQVDVELLATSADKSHSAVGFYYTCMRGLMDYHLWLSVLGRPSYSRFTRAQRLTCCLSLLLSYLAANAAWYKVNDKPPRFTRTEPTVKSLTNEAVTESTMLPNQLNGPTFLGDEDTLSILDQSIETLLQLRKISTKPNWRPSMLMPTSMDSIYEGFSGSESLLDSTEMKTSPAIYPDKPTDQYQLSYQTMSGCDGSSEHADPHVTQSVSRCCSVPHWCTSIAWIGCFATVLLAVSITVWYGLSFGYEKSIRWLQSLIFSIVESLLLSQPLAVLAVPLYIACSSRPASPSAPLGEPSDDAEVDEGFEDMQAPPFNCIVSSLEETSDRIRMSLAVRQHQRYLKFLRPPKKAVLYDSYVKRVQDRTVVEYICEMVSTLIFLVIVGSLVSGLWYPGTYSMNETIKQTITSNMLPSSNMRMDYWWTRKHAHVIDLLYWRPPVAARESPQIFLRGTQSFLVGKPRILYQHSFNKQICDHGRNISLHGVNSSRECWTTCDLQKHSWHSLELSRDRSHAHMDMKKMLRSLTPCIQQIIVQFSLFTPTNNMSSTVSWELTTSLVGELESRVTVHSFQSSYVKTALGVLCKICKVLFVVCYVYLVHHVLKAVRKSKVKLFFCFWSCLEVCLVVISTLSLAVYVRWSMAHYALYREVLTNLNDNAFEAGEVVHSSEGLLLYLYSLMVFLLMVRTLHAFRIFPFMKRLGYVLTLASRHLAGVAVMTVVYLLTFTHPGYLLFGRLHGAFRSFSSAFLTVSGMLRMRGTAVLENGFHRELPVASTVFVALYLLGVLVITRSLSASVVRWMYHYSKKLLDYDAANFLLDYGMIKLYSLKRPKTREETVFNEDSDEEEEDQKIVPVEYAVDEVETQMEELLFRMDNLVGAGNLEARLFEYSTDFLSSDEGEVEYLFRRDTSDALYCYNDDIYYHRDGVGDFYYHRDTNDDLYAASGYETDQSIQTYGSMPRFTDTQDDVPGFDSGALSNDVFFDESYSSLPTAPKTAATSLSNAKHLREEGLWMHPLRSTHEPAAGLNKIPHTRRNSQGLASQSERSLSRHQSDPTKERAKGKRPALTRKPKIRPGESFLDDLARDECLSEETISIPDETRPDLSTYRTRNVEERKAIKKTKKRRGRGLGLFPVTAVSPGDEGEAIDRPPIQLQGFINHVALGEISSEDLERSARSQERLTGSEERWAETQETPVGSQERPFDQPREQSHAKVHDSRWAGHAPRGLIADISMNSLPQSRVPTDHDKPKGVNAWVP</sequence>
<dbReference type="EMBL" id="DS469509">
    <property type="protein sequence ID" value="EDO49422.1"/>
    <property type="molecule type" value="Genomic_DNA"/>
</dbReference>
<evidence type="ECO:0000256" key="8">
    <source>
        <dbReference type="PROSITE-ProRule" id="PRU00152"/>
    </source>
</evidence>
<feature type="domain" description="PLAT" evidence="13">
    <location>
        <begin position="2032"/>
        <end position="2149"/>
    </location>
</feature>
<dbReference type="Pfam" id="PF01825">
    <property type="entry name" value="GPS"/>
    <property type="match status" value="1"/>
</dbReference>
<evidence type="ECO:0000259" key="15">
    <source>
        <dbReference type="PROSITE" id="PS51111"/>
    </source>
</evidence>
<evidence type="ECO:0000256" key="9">
    <source>
        <dbReference type="SAM" id="MobiDB-lite"/>
    </source>
</evidence>
<feature type="chain" id="PRO_5002711286" description="Polycystic kidney disease protein 1-like 1" evidence="11">
    <location>
        <begin position="24"/>
        <end position="3390"/>
    </location>
</feature>
<feature type="compositionally biased region" description="Polar residues" evidence="9">
    <location>
        <begin position="3366"/>
        <end position="3375"/>
    </location>
</feature>
<dbReference type="InterPro" id="IPR014010">
    <property type="entry name" value="REJ_dom"/>
</dbReference>
<keyword evidence="11" id="KW-0732">Signal</keyword>
<feature type="compositionally biased region" description="Low complexity" evidence="9">
    <location>
        <begin position="1019"/>
        <end position="1044"/>
    </location>
</feature>
<dbReference type="PROSITE" id="PS50095">
    <property type="entry name" value="PLAT"/>
    <property type="match status" value="1"/>
</dbReference>
<evidence type="ECO:0000259" key="14">
    <source>
        <dbReference type="PROSITE" id="PS50221"/>
    </source>
</evidence>
<name>A7RGF9_NEMVE</name>
<feature type="transmembrane region" description="Helical" evidence="10">
    <location>
        <begin position="2512"/>
        <end position="2532"/>
    </location>
</feature>
<gene>
    <name evidence="17" type="ORF">NEMVEDRAFT_v1g196807</name>
</gene>
<dbReference type="PROSITE" id="PS50221">
    <property type="entry name" value="GAIN_B"/>
    <property type="match status" value="1"/>
</dbReference>
<dbReference type="Proteomes" id="UP000001593">
    <property type="component" value="Unassembled WGS sequence"/>
</dbReference>
<feature type="transmembrane region" description="Helical" evidence="10">
    <location>
        <begin position="2748"/>
        <end position="2774"/>
    </location>
</feature>
<evidence type="ECO:0000256" key="5">
    <source>
        <dbReference type="ARBA" id="ARBA00022989"/>
    </source>
</evidence>
<evidence type="ECO:0000313" key="18">
    <source>
        <dbReference type="Proteomes" id="UP000001593"/>
    </source>
</evidence>
<comment type="subcellular location">
    <subcellularLocation>
        <location evidence="1">Membrane</location>
        <topology evidence="1">Multi-pass membrane protein</topology>
    </subcellularLocation>
</comment>
<feature type="region of interest" description="Disordered" evidence="9">
    <location>
        <begin position="883"/>
        <end position="908"/>
    </location>
</feature>
<feature type="compositionally biased region" description="Basic and acidic residues" evidence="9">
    <location>
        <begin position="3335"/>
        <end position="3353"/>
    </location>
</feature>
<dbReference type="SUPFAM" id="SSF49299">
    <property type="entry name" value="PKD domain"/>
    <property type="match status" value="3"/>
</dbReference>
<dbReference type="SMART" id="SM00089">
    <property type="entry name" value="PKD"/>
    <property type="match status" value="3"/>
</dbReference>
<keyword evidence="5 10" id="KW-1133">Transmembrane helix</keyword>
<dbReference type="PROSITE" id="PS50093">
    <property type="entry name" value="PKD"/>
    <property type="match status" value="3"/>
</dbReference>
<feature type="region of interest" description="Disordered" evidence="9">
    <location>
        <begin position="3303"/>
        <end position="3390"/>
    </location>
</feature>
<feature type="region of interest" description="Disordered" evidence="9">
    <location>
        <begin position="967"/>
        <end position="1052"/>
    </location>
</feature>
<dbReference type="GO" id="GO:0005262">
    <property type="term" value="F:calcium channel activity"/>
    <property type="evidence" value="ECO:0000318"/>
    <property type="project" value="GO_Central"/>
</dbReference>
<dbReference type="OMA" id="DIPRMNN"/>
<dbReference type="InterPro" id="IPR013122">
    <property type="entry name" value="PKD1_2_channel"/>
</dbReference>
<dbReference type="Pfam" id="PF00801">
    <property type="entry name" value="PKD"/>
    <property type="match status" value="4"/>
</dbReference>
<dbReference type="SMART" id="SM00303">
    <property type="entry name" value="GPS"/>
    <property type="match status" value="1"/>
</dbReference>
<evidence type="ECO:0000313" key="17">
    <source>
        <dbReference type="EMBL" id="EDO49422.1"/>
    </source>
</evidence>
<keyword evidence="3 10" id="KW-0812">Transmembrane</keyword>
<dbReference type="InterPro" id="IPR000203">
    <property type="entry name" value="GPS"/>
</dbReference>
<feature type="compositionally biased region" description="Basic residues" evidence="9">
    <location>
        <begin position="3195"/>
        <end position="3208"/>
    </location>
</feature>
<dbReference type="InterPro" id="IPR046338">
    <property type="entry name" value="GAIN_dom_sf"/>
</dbReference>
<feature type="compositionally biased region" description="Polar residues" evidence="9">
    <location>
        <begin position="993"/>
        <end position="1008"/>
    </location>
</feature>
<dbReference type="Pfam" id="PF02010">
    <property type="entry name" value="REJ"/>
    <property type="match status" value="1"/>
</dbReference>
<evidence type="ECO:0000259" key="13">
    <source>
        <dbReference type="PROSITE" id="PS50095"/>
    </source>
</evidence>
<feature type="domain" description="REJ" evidence="15">
    <location>
        <begin position="600"/>
        <end position="1355"/>
    </location>
</feature>
<feature type="domain" description="PKD" evidence="12">
    <location>
        <begin position="255"/>
        <end position="312"/>
    </location>
</feature>
<feature type="transmembrane region" description="Helical" evidence="10">
    <location>
        <begin position="2808"/>
        <end position="2825"/>
    </location>
</feature>
<feature type="compositionally biased region" description="Basic and acidic residues" evidence="9">
    <location>
        <begin position="3182"/>
        <end position="3194"/>
    </location>
</feature>
<organism evidence="17 18">
    <name type="scientific">Nematostella vectensis</name>
    <name type="common">Starlet sea anemone</name>
    <dbReference type="NCBI Taxonomy" id="45351"/>
    <lineage>
        <taxon>Eukaryota</taxon>
        <taxon>Metazoa</taxon>
        <taxon>Cnidaria</taxon>
        <taxon>Anthozoa</taxon>
        <taxon>Hexacorallia</taxon>
        <taxon>Actiniaria</taxon>
        <taxon>Edwardsiidae</taxon>
        <taxon>Nematostella</taxon>
    </lineage>
</organism>
<dbReference type="InterPro" id="IPR000601">
    <property type="entry name" value="PKD_dom"/>
</dbReference>
<accession>A7RGF9</accession>
<dbReference type="GO" id="GO:0050982">
    <property type="term" value="P:detection of mechanical stimulus"/>
    <property type="evidence" value="ECO:0000318"/>
    <property type="project" value="GO_Central"/>
</dbReference>
<evidence type="ECO:0000256" key="1">
    <source>
        <dbReference type="ARBA" id="ARBA00004141"/>
    </source>
</evidence>
<dbReference type="InParanoid" id="A7RGF9"/>
<proteinExistence type="inferred from homology"/>
<evidence type="ECO:0000256" key="2">
    <source>
        <dbReference type="ARBA" id="ARBA00007200"/>
    </source>
</evidence>
<feature type="domain" description="WSC" evidence="16">
    <location>
        <begin position="25"/>
        <end position="114"/>
    </location>
</feature>
<evidence type="ECO:0008006" key="19">
    <source>
        <dbReference type="Google" id="ProtNLM"/>
    </source>
</evidence>
<evidence type="ECO:0000259" key="12">
    <source>
        <dbReference type="PROSITE" id="PS50093"/>
    </source>
</evidence>
<feature type="transmembrane region" description="Helical" evidence="10">
    <location>
        <begin position="2362"/>
        <end position="2385"/>
    </location>
</feature>
<dbReference type="PANTHER" id="PTHR46730:SF1">
    <property type="entry name" value="PLAT DOMAIN-CONTAINING PROTEIN"/>
    <property type="match status" value="1"/>
</dbReference>
<dbReference type="GO" id="GO:0005929">
    <property type="term" value="C:cilium"/>
    <property type="evidence" value="ECO:0007669"/>
    <property type="project" value="UniProtKB-ARBA"/>
</dbReference>
<dbReference type="InterPro" id="IPR057244">
    <property type="entry name" value="GAIN_B"/>
</dbReference>
<feature type="domain" description="PKD" evidence="12">
    <location>
        <begin position="539"/>
        <end position="595"/>
    </location>
</feature>
<evidence type="ECO:0000256" key="11">
    <source>
        <dbReference type="SAM" id="SignalP"/>
    </source>
</evidence>
<reference evidence="17 18" key="1">
    <citation type="journal article" date="2007" name="Science">
        <title>Sea anemone genome reveals ancestral eumetazoan gene repertoire and genomic organization.</title>
        <authorList>
            <person name="Putnam N.H."/>
            <person name="Srivastava M."/>
            <person name="Hellsten U."/>
            <person name="Dirks B."/>
            <person name="Chapman J."/>
            <person name="Salamov A."/>
            <person name="Terry A."/>
            <person name="Shapiro H."/>
            <person name="Lindquist E."/>
            <person name="Kapitonov V.V."/>
            <person name="Jurka J."/>
            <person name="Genikhovich G."/>
            <person name="Grigoriev I.V."/>
            <person name="Lucas S.M."/>
            <person name="Steele R.E."/>
            <person name="Finnerty J.R."/>
            <person name="Technau U."/>
            <person name="Martindale M.Q."/>
            <person name="Rokhsar D.S."/>
        </authorList>
    </citation>
    <scope>NUCLEOTIDE SEQUENCE [LARGE SCALE GENOMIC DNA]</scope>
    <source>
        <strain evidence="18">CH2 X CH6</strain>
    </source>
</reference>
<dbReference type="InterPro" id="IPR036392">
    <property type="entry name" value="PLAT/LH2_dom_sf"/>
</dbReference>
<dbReference type="PROSITE" id="PS51212">
    <property type="entry name" value="WSC"/>
    <property type="match status" value="1"/>
</dbReference>
<comment type="caution">
    <text evidence="8">Lacks conserved residue(s) required for the propagation of feature annotation.</text>
</comment>
<evidence type="ECO:0000256" key="10">
    <source>
        <dbReference type="SAM" id="Phobius"/>
    </source>
</evidence>
<dbReference type="Gene3D" id="2.60.60.20">
    <property type="entry name" value="PLAT/LH2 domain"/>
    <property type="match status" value="1"/>
</dbReference>
<dbReference type="InterPro" id="IPR013783">
    <property type="entry name" value="Ig-like_fold"/>
</dbReference>
<feature type="transmembrane region" description="Helical" evidence="10">
    <location>
        <begin position="2397"/>
        <end position="2420"/>
    </location>
</feature>
<dbReference type="InterPro" id="IPR002859">
    <property type="entry name" value="PKD/REJ-like"/>
</dbReference>
<dbReference type="Pfam" id="PF01477">
    <property type="entry name" value="PLAT"/>
    <property type="match status" value="1"/>
</dbReference>
<feature type="signal peptide" evidence="11">
    <location>
        <begin position="1"/>
        <end position="23"/>
    </location>
</feature>
<feature type="transmembrane region" description="Helical" evidence="10">
    <location>
        <begin position="1988"/>
        <end position="2008"/>
    </location>
</feature>
<evidence type="ECO:0000256" key="7">
    <source>
        <dbReference type="ARBA" id="ARBA00023157"/>
    </source>
</evidence>